<comment type="function">
    <text evidence="10">Master enzyme that delivers sulfur to a number of partners involved in Fe-S cluster assembly, tRNA modification or cofactor biosynthesis. Catalyzes the removal of elemental sulfur atoms from cysteine to produce alanine. Functions as a sulfur delivery protein for Fe-S cluster synthesis onto IscU, an Fe-S scaffold assembly protein, as well as other S acceptor proteins.</text>
</comment>
<dbReference type="SUPFAM" id="SSF53383">
    <property type="entry name" value="PLP-dependent transferases"/>
    <property type="match status" value="1"/>
</dbReference>
<dbReference type="InterPro" id="IPR017772">
    <property type="entry name" value="Cys_deSase_NifS_bac/arc"/>
</dbReference>
<feature type="binding site" evidence="10">
    <location>
        <position position="151"/>
    </location>
    <ligand>
        <name>pyridoxal 5'-phosphate</name>
        <dbReference type="ChEBI" id="CHEBI:597326"/>
    </ligand>
</feature>
<dbReference type="Proteomes" id="UP001168575">
    <property type="component" value="Unassembled WGS sequence"/>
</dbReference>
<evidence type="ECO:0000313" key="13">
    <source>
        <dbReference type="EMBL" id="MDO4841466.1"/>
    </source>
</evidence>
<dbReference type="GO" id="GO:0046872">
    <property type="term" value="F:metal ion binding"/>
    <property type="evidence" value="ECO:0007669"/>
    <property type="project" value="UniProtKB-KW"/>
</dbReference>
<dbReference type="FunFam" id="3.40.640.10:FF:000084">
    <property type="entry name" value="IscS-like cysteine desulfurase"/>
    <property type="match status" value="1"/>
</dbReference>
<keyword evidence="14" id="KW-1185">Reference proteome</keyword>
<gene>
    <name evidence="13" type="primary">nifS</name>
    <name evidence="10" type="synonym">iscS</name>
    <name evidence="13" type="ORF">Q3982_02170</name>
</gene>
<dbReference type="InterPro" id="IPR010240">
    <property type="entry name" value="Cys_deSase_IscS"/>
</dbReference>
<name>A0AA43U9V4_9ACTN</name>
<feature type="binding site" evidence="10">
    <location>
        <position position="245"/>
    </location>
    <ligand>
        <name>pyridoxal 5'-phosphate</name>
        <dbReference type="ChEBI" id="CHEBI:597326"/>
    </ligand>
</feature>
<reference evidence="13" key="1">
    <citation type="submission" date="2023-07" db="EMBL/GenBank/DDBJ databases">
        <title>Between Cages and Wild: Unraveling the Impact of Captivity on Animal Microbiomes and Antimicrobial Resistance.</title>
        <authorList>
            <person name="Schmartz G.P."/>
            <person name="Rehner J."/>
            <person name="Schuff M.J."/>
            <person name="Becker S.L."/>
            <person name="Kravczyk M."/>
            <person name="Gurevich A."/>
            <person name="Francke R."/>
            <person name="Mueller R."/>
            <person name="Keller V."/>
            <person name="Keller A."/>
        </authorList>
    </citation>
    <scope>NUCLEOTIDE SEQUENCE</scope>
    <source>
        <strain evidence="13">S12M_St_49</strain>
    </source>
</reference>
<dbReference type="NCBIfam" id="TIGR03402">
    <property type="entry name" value="FeS_nifS"/>
    <property type="match status" value="1"/>
</dbReference>
<evidence type="ECO:0000256" key="3">
    <source>
        <dbReference type="ARBA" id="ARBA00022490"/>
    </source>
</evidence>
<organism evidence="13 14">
    <name type="scientific">Phoenicibacter congonensis</name>
    <dbReference type="NCBI Taxonomy" id="1944646"/>
    <lineage>
        <taxon>Bacteria</taxon>
        <taxon>Bacillati</taxon>
        <taxon>Actinomycetota</taxon>
        <taxon>Coriobacteriia</taxon>
        <taxon>Eggerthellales</taxon>
        <taxon>Eggerthellaceae</taxon>
        <taxon>Phoenicibacter</taxon>
    </lineage>
</organism>
<keyword evidence="3 10" id="KW-0963">Cytoplasm</keyword>
<dbReference type="GO" id="GO:0031071">
    <property type="term" value="F:cysteine desulfurase activity"/>
    <property type="evidence" value="ECO:0007669"/>
    <property type="project" value="UniProtKB-UniRule"/>
</dbReference>
<evidence type="ECO:0000256" key="4">
    <source>
        <dbReference type="ARBA" id="ARBA00022679"/>
    </source>
</evidence>
<keyword evidence="7 10" id="KW-0408">Iron</keyword>
<dbReference type="Gene3D" id="1.10.260.50">
    <property type="match status" value="1"/>
</dbReference>
<evidence type="ECO:0000259" key="12">
    <source>
        <dbReference type="Pfam" id="PF00266"/>
    </source>
</evidence>
<dbReference type="GO" id="GO:1990221">
    <property type="term" value="C:L-cysteine desulfurase complex"/>
    <property type="evidence" value="ECO:0007669"/>
    <property type="project" value="UniProtKB-ARBA"/>
</dbReference>
<evidence type="ECO:0000256" key="10">
    <source>
        <dbReference type="HAMAP-Rule" id="MF_00331"/>
    </source>
</evidence>
<dbReference type="PANTHER" id="PTHR11601:SF34">
    <property type="entry name" value="CYSTEINE DESULFURASE"/>
    <property type="match status" value="1"/>
</dbReference>
<feature type="binding site" evidence="10">
    <location>
        <position position="187"/>
    </location>
    <ligand>
        <name>pyridoxal 5'-phosphate</name>
        <dbReference type="ChEBI" id="CHEBI:597326"/>
    </ligand>
</feature>
<feature type="domain" description="Aminotransferase class V" evidence="12">
    <location>
        <begin position="4"/>
        <end position="372"/>
    </location>
</feature>
<dbReference type="InterPro" id="IPR020578">
    <property type="entry name" value="Aminotrans_V_PyrdxlP_BS"/>
</dbReference>
<dbReference type="InterPro" id="IPR000192">
    <property type="entry name" value="Aminotrans_V_dom"/>
</dbReference>
<dbReference type="Pfam" id="PF00266">
    <property type="entry name" value="Aminotran_5"/>
    <property type="match status" value="1"/>
</dbReference>
<dbReference type="Gene3D" id="3.40.640.10">
    <property type="entry name" value="Type I PLP-dependent aspartate aminotransferase-like (Major domain)"/>
    <property type="match status" value="1"/>
</dbReference>
<keyword evidence="4 10" id="KW-0808">Transferase</keyword>
<feature type="active site" description="Cysteine persulfide intermediate" evidence="10">
    <location>
        <position position="333"/>
    </location>
</feature>
<evidence type="ECO:0000256" key="6">
    <source>
        <dbReference type="ARBA" id="ARBA00022898"/>
    </source>
</evidence>
<comment type="similarity">
    <text evidence="2 10">Belongs to the class-V pyridoxal-phosphate-dependent aminotransferase family. NifS/IscS subfamily.</text>
</comment>
<comment type="subunit">
    <text evidence="10">Homodimer. Forms a heterotetramer with IscU, interacts with other sulfur acceptors.</text>
</comment>
<dbReference type="AlphaFoldDB" id="A0AA43U9V4"/>
<keyword evidence="10" id="KW-0001">2Fe-2S</keyword>
<sequence length="416" mass="44994">METIYLDNAATTRVRQEVVDAMLPYFTEEFGNPSSIYGLGQRASDAVRDARNILADAFNCTAKEVFFTSGGSEGDNWAIKGTAHAHAAKGKHIITSAVEHHAILHSCEALEKEGFEVTYLPVDQGGRVSVEDLKNALRDDTILVTIMLANNEIGTIMPIKELAEAAHAHGAGTSPQGGAMFHTDAVQAFAHMPVDVQDLGVDLMSVSGHKLHAPKGVGALYIRKGCKLQTFMDGGAQERGKRATTENVPGIVGFGKATELMRATLEEDMAREKELRDHCITRILSEIPHCKLNGDWEGRLVNNVNISFEFIEGEGMLLQMAGNGVCVSSGSACTSGSLDPSHVLLAIGLPHEIAHGSMRLTLDRDTTLADIDHACDSLVKVIGNLRAMSPLYEDFKNGNYESIIEYYKENGVPNCN</sequence>
<comment type="catalytic activity">
    <reaction evidence="9 10">
        <text>(sulfur carrier)-H + L-cysteine = (sulfur carrier)-SH + L-alanine</text>
        <dbReference type="Rhea" id="RHEA:43892"/>
        <dbReference type="Rhea" id="RHEA-COMP:14737"/>
        <dbReference type="Rhea" id="RHEA-COMP:14739"/>
        <dbReference type="ChEBI" id="CHEBI:29917"/>
        <dbReference type="ChEBI" id="CHEBI:35235"/>
        <dbReference type="ChEBI" id="CHEBI:57972"/>
        <dbReference type="ChEBI" id="CHEBI:64428"/>
        <dbReference type="EC" id="2.8.1.7"/>
    </reaction>
</comment>
<feature type="modified residue" description="N6-(pyridoxal phosphate)lysine" evidence="10">
    <location>
        <position position="210"/>
    </location>
</feature>
<protein>
    <recommendedName>
        <fullName evidence="10">Cysteine desulfurase IscS</fullName>
        <ecNumber evidence="10">2.8.1.7</ecNumber>
    </recommendedName>
</protein>
<keyword evidence="6 10" id="KW-0663">Pyridoxal phosphate</keyword>
<feature type="binding site" evidence="10">
    <location>
        <begin position="207"/>
        <end position="209"/>
    </location>
    <ligand>
        <name>pyridoxal 5'-phosphate</name>
        <dbReference type="ChEBI" id="CHEBI:597326"/>
    </ligand>
</feature>
<dbReference type="InterPro" id="IPR016454">
    <property type="entry name" value="Cysteine_dSase"/>
</dbReference>
<evidence type="ECO:0000256" key="1">
    <source>
        <dbReference type="ARBA" id="ARBA00001933"/>
    </source>
</evidence>
<evidence type="ECO:0000256" key="9">
    <source>
        <dbReference type="ARBA" id="ARBA00050776"/>
    </source>
</evidence>
<accession>A0AA43U9V4</accession>
<dbReference type="EC" id="2.8.1.7" evidence="10"/>
<evidence type="ECO:0000256" key="5">
    <source>
        <dbReference type="ARBA" id="ARBA00022723"/>
    </source>
</evidence>
<dbReference type="InterPro" id="IPR015424">
    <property type="entry name" value="PyrdxlP-dep_Trfase"/>
</dbReference>
<dbReference type="PROSITE" id="PS00595">
    <property type="entry name" value="AA_TRANSFER_CLASS_5"/>
    <property type="match status" value="1"/>
</dbReference>
<dbReference type="HAMAP" id="MF_00331">
    <property type="entry name" value="Cys_desulf_IscS"/>
    <property type="match status" value="1"/>
</dbReference>
<dbReference type="GO" id="GO:0051537">
    <property type="term" value="F:2 iron, 2 sulfur cluster binding"/>
    <property type="evidence" value="ECO:0007669"/>
    <property type="project" value="UniProtKB-UniRule"/>
</dbReference>
<evidence type="ECO:0000256" key="11">
    <source>
        <dbReference type="RuleBase" id="RU004504"/>
    </source>
</evidence>
<keyword evidence="8 10" id="KW-0411">Iron-sulfur</keyword>
<dbReference type="NCBIfam" id="NF002806">
    <property type="entry name" value="PRK02948.1"/>
    <property type="match status" value="1"/>
</dbReference>
<comment type="subcellular location">
    <subcellularLocation>
        <location evidence="10">Cytoplasm</location>
    </subcellularLocation>
</comment>
<dbReference type="GO" id="GO:0006520">
    <property type="term" value="P:amino acid metabolic process"/>
    <property type="evidence" value="ECO:0007669"/>
    <property type="project" value="InterPro"/>
</dbReference>
<proteinExistence type="inferred from homology"/>
<comment type="pathway">
    <text evidence="10">Cofactor biosynthesis; iron-sulfur cluster biosynthesis.</text>
</comment>
<feature type="binding site" evidence="10">
    <location>
        <begin position="71"/>
        <end position="72"/>
    </location>
    <ligand>
        <name>pyridoxal 5'-phosphate</name>
        <dbReference type="ChEBI" id="CHEBI:597326"/>
    </ligand>
</feature>
<dbReference type="GO" id="GO:0044571">
    <property type="term" value="P:[2Fe-2S] cluster assembly"/>
    <property type="evidence" value="ECO:0007669"/>
    <property type="project" value="UniProtKB-UniRule"/>
</dbReference>
<dbReference type="PANTHER" id="PTHR11601">
    <property type="entry name" value="CYSTEINE DESULFURYLASE FAMILY MEMBER"/>
    <property type="match status" value="1"/>
</dbReference>
<comment type="caution">
    <text evidence="13">The sequence shown here is derived from an EMBL/GenBank/DDBJ whole genome shotgun (WGS) entry which is preliminary data.</text>
</comment>
<feature type="binding site" description="via persulfide group" evidence="10">
    <location>
        <position position="333"/>
    </location>
    <ligand>
        <name>[2Fe-2S] cluster</name>
        <dbReference type="ChEBI" id="CHEBI:190135"/>
        <note>ligand shared with IscU</note>
    </ligand>
</feature>
<dbReference type="Gene3D" id="3.90.1150.10">
    <property type="entry name" value="Aspartate Aminotransferase, domain 1"/>
    <property type="match status" value="1"/>
</dbReference>
<dbReference type="InterPro" id="IPR015422">
    <property type="entry name" value="PyrdxlP-dep_Trfase_small"/>
</dbReference>
<dbReference type="InterPro" id="IPR015421">
    <property type="entry name" value="PyrdxlP-dep_Trfase_major"/>
</dbReference>
<evidence type="ECO:0000256" key="2">
    <source>
        <dbReference type="ARBA" id="ARBA00006490"/>
    </source>
</evidence>
<dbReference type="EMBL" id="JAUMVS010000020">
    <property type="protein sequence ID" value="MDO4841466.1"/>
    <property type="molecule type" value="Genomic_DNA"/>
</dbReference>
<dbReference type="GO" id="GO:0030170">
    <property type="term" value="F:pyridoxal phosphate binding"/>
    <property type="evidence" value="ECO:0007669"/>
    <property type="project" value="UniProtKB-UniRule"/>
</dbReference>
<dbReference type="PIRSF" id="PIRSF005572">
    <property type="entry name" value="NifS"/>
    <property type="match status" value="1"/>
</dbReference>
<comment type="cofactor">
    <cofactor evidence="1 10 11">
        <name>pyridoxal 5'-phosphate</name>
        <dbReference type="ChEBI" id="CHEBI:597326"/>
    </cofactor>
</comment>
<evidence type="ECO:0000256" key="8">
    <source>
        <dbReference type="ARBA" id="ARBA00023014"/>
    </source>
</evidence>
<evidence type="ECO:0000313" key="14">
    <source>
        <dbReference type="Proteomes" id="UP001168575"/>
    </source>
</evidence>
<evidence type="ECO:0000256" key="7">
    <source>
        <dbReference type="ARBA" id="ARBA00023004"/>
    </source>
</evidence>
<keyword evidence="5 10" id="KW-0479">Metal-binding</keyword>